<proteinExistence type="predicted"/>
<accession>A0A9D1E2C5</accession>
<evidence type="ECO:0000313" key="1">
    <source>
        <dbReference type="EMBL" id="HIR63372.1"/>
    </source>
</evidence>
<sequence>MRRALWILLLCLSVSSCRLYDRLFKGDAVARVGKDVLYRSDIEKLNIKGFSPEDSLRMVERYIQSWAKDRLLLDMAESRLSKTDRDVTAELEDYRRQLLVYRYEQQYVEQRLDTVISEQEYREYYEANPSSFITHLPLIRGIYIKVSDNSPNLNPIKSLYRSSVQEDRDRLDQLCYTSAERYFFLDEWTGLDALVEGTGMDISSMAEVLDDRSYVERTYLGYTYLISADGYVPAGRIAPYEYCRDRIRDVILSRRKQALLMSLERNLLNDAVGSEKLKIYKE</sequence>
<dbReference type="EMBL" id="DVHI01000096">
    <property type="protein sequence ID" value="HIR63372.1"/>
    <property type="molecule type" value="Genomic_DNA"/>
</dbReference>
<dbReference type="Proteomes" id="UP000886744">
    <property type="component" value="Unassembled WGS sequence"/>
</dbReference>
<dbReference type="SUPFAM" id="SSF109998">
    <property type="entry name" value="Triger factor/SurA peptide-binding domain-like"/>
    <property type="match status" value="1"/>
</dbReference>
<name>A0A9D1E2C5_9BACT</name>
<reference evidence="1" key="2">
    <citation type="journal article" date="2021" name="PeerJ">
        <title>Extensive microbial diversity within the chicken gut microbiome revealed by metagenomics and culture.</title>
        <authorList>
            <person name="Gilroy R."/>
            <person name="Ravi A."/>
            <person name="Getino M."/>
            <person name="Pursley I."/>
            <person name="Horton D.L."/>
            <person name="Alikhan N.F."/>
            <person name="Baker D."/>
            <person name="Gharbi K."/>
            <person name="Hall N."/>
            <person name="Watson M."/>
            <person name="Adriaenssens E.M."/>
            <person name="Foster-Nyarko E."/>
            <person name="Jarju S."/>
            <person name="Secka A."/>
            <person name="Antonio M."/>
            <person name="Oren A."/>
            <person name="Chaudhuri R.R."/>
            <person name="La Ragione R."/>
            <person name="Hildebrand F."/>
            <person name="Pallen M.J."/>
        </authorList>
    </citation>
    <scope>NUCLEOTIDE SEQUENCE</scope>
    <source>
        <strain evidence="1">ChiHjej13B12-12457</strain>
    </source>
</reference>
<reference evidence="1" key="1">
    <citation type="submission" date="2020-10" db="EMBL/GenBank/DDBJ databases">
        <authorList>
            <person name="Gilroy R."/>
        </authorList>
    </citation>
    <scope>NUCLEOTIDE SEQUENCE</scope>
    <source>
        <strain evidence="1">ChiHjej13B12-12457</strain>
    </source>
</reference>
<evidence type="ECO:0008006" key="3">
    <source>
        <dbReference type="Google" id="ProtNLM"/>
    </source>
</evidence>
<dbReference type="InterPro" id="IPR027304">
    <property type="entry name" value="Trigger_fact/SurA_dom_sf"/>
</dbReference>
<comment type="caution">
    <text evidence="1">The sequence shown here is derived from an EMBL/GenBank/DDBJ whole genome shotgun (WGS) entry which is preliminary data.</text>
</comment>
<dbReference type="AlphaFoldDB" id="A0A9D1E2C5"/>
<protein>
    <recommendedName>
        <fullName evidence="3">Peptidyl-prolyl cis-trans isomerase</fullName>
    </recommendedName>
</protein>
<dbReference type="PROSITE" id="PS51257">
    <property type="entry name" value="PROKAR_LIPOPROTEIN"/>
    <property type="match status" value="1"/>
</dbReference>
<organism evidence="1 2">
    <name type="scientific">Candidatus Coprenecus avistercoris</name>
    <dbReference type="NCBI Taxonomy" id="2840730"/>
    <lineage>
        <taxon>Bacteria</taxon>
        <taxon>Pseudomonadati</taxon>
        <taxon>Bacteroidota</taxon>
        <taxon>Bacteroidia</taxon>
        <taxon>Bacteroidales</taxon>
        <taxon>Rikenellaceae</taxon>
        <taxon>Rikenellaceae incertae sedis</taxon>
        <taxon>Candidatus Coprenecus</taxon>
    </lineage>
</organism>
<evidence type="ECO:0000313" key="2">
    <source>
        <dbReference type="Proteomes" id="UP000886744"/>
    </source>
</evidence>
<gene>
    <name evidence="1" type="ORF">IAC94_07635</name>
</gene>